<reference evidence="1 2" key="1">
    <citation type="submission" date="2022-10" db="EMBL/GenBank/DDBJ databases">
        <title>The complete genomes of actinobacterial strains from the NBC collection.</title>
        <authorList>
            <person name="Joergensen T.S."/>
            <person name="Alvarez Arevalo M."/>
            <person name="Sterndorff E.B."/>
            <person name="Faurdal D."/>
            <person name="Vuksanovic O."/>
            <person name="Mourched A.-S."/>
            <person name="Charusanti P."/>
            <person name="Shaw S."/>
            <person name="Blin K."/>
            <person name="Weber T."/>
        </authorList>
    </citation>
    <scope>NUCLEOTIDE SEQUENCE [LARGE SCALE GENOMIC DNA]</scope>
    <source>
        <strain evidence="1 2">NBC 01752</strain>
    </source>
</reference>
<dbReference type="EMBL" id="CP109135">
    <property type="protein sequence ID" value="WSD11834.1"/>
    <property type="molecule type" value="Genomic_DNA"/>
</dbReference>
<dbReference type="RefSeq" id="WP_326757420.1">
    <property type="nucleotide sequence ID" value="NZ_CP109135.1"/>
</dbReference>
<gene>
    <name evidence="1" type="ORF">OHB35_00600</name>
</gene>
<accession>A0ABZ1GZX0</accession>
<evidence type="ECO:0000313" key="1">
    <source>
        <dbReference type="EMBL" id="WSD11834.1"/>
    </source>
</evidence>
<keyword evidence="2" id="KW-1185">Reference proteome</keyword>
<proteinExistence type="predicted"/>
<dbReference type="Proteomes" id="UP001340816">
    <property type="component" value="Chromosome"/>
</dbReference>
<sequence length="62" mass="7417">MRETSPSSMLHPKPVSKRFPYLFEENRFLNKSILLELWSVLRKLISTAVKDVWEEVFPELRP</sequence>
<organism evidence="1 2">
    <name type="scientific">Streptomyces phaeochromogenes</name>
    <dbReference type="NCBI Taxonomy" id="1923"/>
    <lineage>
        <taxon>Bacteria</taxon>
        <taxon>Bacillati</taxon>
        <taxon>Actinomycetota</taxon>
        <taxon>Actinomycetes</taxon>
        <taxon>Kitasatosporales</taxon>
        <taxon>Streptomycetaceae</taxon>
        <taxon>Streptomyces</taxon>
        <taxon>Streptomyces phaeochromogenes group</taxon>
    </lineage>
</organism>
<protein>
    <submittedName>
        <fullName evidence="1">Uncharacterized protein</fullName>
    </submittedName>
</protein>
<name>A0ABZ1GZX0_STRPH</name>
<evidence type="ECO:0000313" key="2">
    <source>
        <dbReference type="Proteomes" id="UP001340816"/>
    </source>
</evidence>